<comment type="caution">
    <text evidence="2">The sequence shown here is derived from an EMBL/GenBank/DDBJ whole genome shotgun (WGS) entry which is preliminary data.</text>
</comment>
<evidence type="ECO:0000313" key="3">
    <source>
        <dbReference type="Proteomes" id="UP000538666"/>
    </source>
</evidence>
<dbReference type="PANTHER" id="PTHR43798:SF33">
    <property type="entry name" value="HYDROLASE, PUTATIVE (AFU_ORTHOLOGUE AFUA_2G14860)-RELATED"/>
    <property type="match status" value="1"/>
</dbReference>
<evidence type="ECO:0000313" key="2">
    <source>
        <dbReference type="EMBL" id="MBB6144197.1"/>
    </source>
</evidence>
<sequence>MRLRILLVVICFFAGFSILVWMRPIRVLLTLADVALRWEGMHSEYTSVDGHRIHYYAGGTGKPVVLLHGLGGRSEDWTILIPYLLHNGYRVYAPDLLGYGRSDRPRDAAYSIPQEAGIVERFIADQGLKQTDLTGWSMGGWIAMRVALDNPQAIRRLIVFDSAGLRFAPAYDPTLFFADTAPRLSQLNDLLSTGKAPRLAGFIERDVLRVLARDGWVIQRSLQSMMTGTDIVDGKVSELKMPFLILWGKQDQITPVSLGYDLHVQAPQSVLEVYDGCGHLAPRQCVPRIGPRIVQFLNAEPAPSGGAIEIPR</sequence>
<accession>A0A841JUQ3</accession>
<dbReference type="GO" id="GO:0016020">
    <property type="term" value="C:membrane"/>
    <property type="evidence" value="ECO:0007669"/>
    <property type="project" value="TreeGrafter"/>
</dbReference>
<dbReference type="PRINTS" id="PR00412">
    <property type="entry name" value="EPOXHYDRLASE"/>
</dbReference>
<protein>
    <submittedName>
        <fullName evidence="2">Pimeloyl-ACP methyl ester carboxylesterase</fullName>
    </submittedName>
</protein>
<dbReference type="Proteomes" id="UP000538666">
    <property type="component" value="Unassembled WGS sequence"/>
</dbReference>
<dbReference type="PANTHER" id="PTHR43798">
    <property type="entry name" value="MONOACYLGLYCEROL LIPASE"/>
    <property type="match status" value="1"/>
</dbReference>
<dbReference type="SUPFAM" id="SSF53474">
    <property type="entry name" value="alpha/beta-Hydrolases"/>
    <property type="match status" value="1"/>
</dbReference>
<dbReference type="Gene3D" id="3.40.50.1820">
    <property type="entry name" value="alpha/beta hydrolase"/>
    <property type="match status" value="1"/>
</dbReference>
<dbReference type="InterPro" id="IPR000073">
    <property type="entry name" value="AB_hydrolase_1"/>
</dbReference>
<dbReference type="Pfam" id="PF00561">
    <property type="entry name" value="Abhydrolase_1"/>
    <property type="match status" value="1"/>
</dbReference>
<dbReference type="InterPro" id="IPR050266">
    <property type="entry name" value="AB_hydrolase_sf"/>
</dbReference>
<dbReference type="GO" id="GO:0003824">
    <property type="term" value="F:catalytic activity"/>
    <property type="evidence" value="ECO:0007669"/>
    <property type="project" value="InterPro"/>
</dbReference>
<keyword evidence="3" id="KW-1185">Reference proteome</keyword>
<evidence type="ECO:0000259" key="1">
    <source>
        <dbReference type="Pfam" id="PF00561"/>
    </source>
</evidence>
<dbReference type="PRINTS" id="PR00111">
    <property type="entry name" value="ABHYDROLASE"/>
</dbReference>
<dbReference type="InterPro" id="IPR029058">
    <property type="entry name" value="AB_hydrolase_fold"/>
</dbReference>
<reference evidence="2 3" key="1">
    <citation type="submission" date="2020-08" db="EMBL/GenBank/DDBJ databases">
        <title>Genomic Encyclopedia of Type Strains, Phase IV (KMG-IV): sequencing the most valuable type-strain genomes for metagenomic binning, comparative biology and taxonomic classification.</title>
        <authorList>
            <person name="Goeker M."/>
        </authorList>
    </citation>
    <scope>NUCLEOTIDE SEQUENCE [LARGE SCALE GENOMIC DNA]</scope>
    <source>
        <strain evidence="2 3">DSM 103733</strain>
    </source>
</reference>
<gene>
    <name evidence="2" type="ORF">HNQ77_002149</name>
</gene>
<organism evidence="2 3">
    <name type="scientific">Silvibacterium bohemicum</name>
    <dbReference type="NCBI Taxonomy" id="1577686"/>
    <lineage>
        <taxon>Bacteria</taxon>
        <taxon>Pseudomonadati</taxon>
        <taxon>Acidobacteriota</taxon>
        <taxon>Terriglobia</taxon>
        <taxon>Terriglobales</taxon>
        <taxon>Acidobacteriaceae</taxon>
        <taxon>Silvibacterium</taxon>
    </lineage>
</organism>
<dbReference type="OrthoDB" id="9773293at2"/>
<dbReference type="RefSeq" id="WP_082125420.1">
    <property type="nucleotide sequence ID" value="NZ_JACHEK010000004.1"/>
</dbReference>
<dbReference type="InterPro" id="IPR000639">
    <property type="entry name" value="Epox_hydrolase-like"/>
</dbReference>
<dbReference type="AlphaFoldDB" id="A0A841JUQ3"/>
<proteinExistence type="predicted"/>
<feature type="domain" description="AB hydrolase-1" evidence="1">
    <location>
        <begin position="62"/>
        <end position="173"/>
    </location>
</feature>
<name>A0A841JUQ3_9BACT</name>
<dbReference type="EMBL" id="JACHEK010000004">
    <property type="protein sequence ID" value="MBB6144197.1"/>
    <property type="molecule type" value="Genomic_DNA"/>
</dbReference>